<organism evidence="4 5">
    <name type="scientific">Leifsonia aquatica</name>
    <name type="common">Corynebacterium aquaticum</name>
    <dbReference type="NCBI Taxonomy" id="144185"/>
    <lineage>
        <taxon>Bacteria</taxon>
        <taxon>Bacillati</taxon>
        <taxon>Actinomycetota</taxon>
        <taxon>Actinomycetes</taxon>
        <taxon>Micrococcales</taxon>
        <taxon>Microbacteriaceae</taxon>
        <taxon>Leifsonia</taxon>
    </lineage>
</organism>
<keyword evidence="1 4" id="KW-0808">Transferase</keyword>
<evidence type="ECO:0000256" key="1">
    <source>
        <dbReference type="ARBA" id="ARBA00022679"/>
    </source>
</evidence>
<comment type="caution">
    <text evidence="4">The sequence shown here is derived from an EMBL/GenBank/DDBJ whole genome shotgun (WGS) entry which is preliminary data.</text>
</comment>
<dbReference type="EC" id="2.3.1.-" evidence="4"/>
<proteinExistence type="predicted"/>
<dbReference type="AlphaFoldDB" id="A0A7W4YIP9"/>
<name>A0A7W4YIP9_LEIAQ</name>
<reference evidence="4 5" key="1">
    <citation type="submission" date="2020-08" db="EMBL/GenBank/DDBJ databases">
        <title>Sequencing the genomes of 1000 actinobacteria strains.</title>
        <authorList>
            <person name="Klenk H.-P."/>
        </authorList>
    </citation>
    <scope>NUCLEOTIDE SEQUENCE [LARGE SCALE GENOMIC DNA]</scope>
    <source>
        <strain evidence="4 5">DSM 20146</strain>
    </source>
</reference>
<protein>
    <submittedName>
        <fullName evidence="4">Putative acetyltransferase</fullName>
        <ecNumber evidence="4">2.3.1.-</ecNumber>
    </submittedName>
</protein>
<dbReference type="InterPro" id="IPR016181">
    <property type="entry name" value="Acyl_CoA_acyltransferase"/>
</dbReference>
<dbReference type="Proteomes" id="UP000538196">
    <property type="component" value="Unassembled WGS sequence"/>
</dbReference>
<keyword evidence="2 4" id="KW-0012">Acyltransferase</keyword>
<dbReference type="InterPro" id="IPR000182">
    <property type="entry name" value="GNAT_dom"/>
</dbReference>
<dbReference type="SUPFAM" id="SSF55729">
    <property type="entry name" value="Acyl-CoA N-acyltransferases (Nat)"/>
    <property type="match status" value="1"/>
</dbReference>
<keyword evidence="5" id="KW-1185">Reference proteome</keyword>
<dbReference type="PANTHER" id="PTHR43877">
    <property type="entry name" value="AMINOALKYLPHOSPHONATE N-ACETYLTRANSFERASE-RELATED-RELATED"/>
    <property type="match status" value="1"/>
</dbReference>
<dbReference type="GO" id="GO:0016747">
    <property type="term" value="F:acyltransferase activity, transferring groups other than amino-acyl groups"/>
    <property type="evidence" value="ECO:0007669"/>
    <property type="project" value="InterPro"/>
</dbReference>
<dbReference type="CDD" id="cd04301">
    <property type="entry name" value="NAT_SF"/>
    <property type="match status" value="1"/>
</dbReference>
<dbReference type="Gene3D" id="3.40.630.30">
    <property type="match status" value="1"/>
</dbReference>
<dbReference type="EMBL" id="JACHVP010000001">
    <property type="protein sequence ID" value="MBB2966667.1"/>
    <property type="molecule type" value="Genomic_DNA"/>
</dbReference>
<dbReference type="PANTHER" id="PTHR43877:SF5">
    <property type="entry name" value="BLL8307 PROTEIN"/>
    <property type="match status" value="1"/>
</dbReference>
<evidence type="ECO:0000313" key="5">
    <source>
        <dbReference type="Proteomes" id="UP000538196"/>
    </source>
</evidence>
<dbReference type="InterPro" id="IPR050832">
    <property type="entry name" value="Bact_Acetyltransf"/>
</dbReference>
<feature type="domain" description="N-acetyltransferase" evidence="3">
    <location>
        <begin position="5"/>
        <end position="154"/>
    </location>
</feature>
<accession>A0A7W4YIP9</accession>
<dbReference type="Pfam" id="PF00583">
    <property type="entry name" value="Acetyltransf_1"/>
    <property type="match status" value="1"/>
</dbReference>
<evidence type="ECO:0000256" key="2">
    <source>
        <dbReference type="ARBA" id="ARBA00023315"/>
    </source>
</evidence>
<gene>
    <name evidence="4" type="ORF">FHX33_001399</name>
</gene>
<sequence>MSFTITTADFDSPALRDFLQAHLDDMEPTAPPESRHALDLAGLQRPGVRVWTAVDGDAVIGTAALAPIEDGWEELKSMRTAPERRGEGIAARLLVHVLVDAQDRDVQRVSLETGSQEFFAPARRLYAQAGFAECEPFASYVPDPNSVFMTRALGD</sequence>
<dbReference type="RefSeq" id="WP_021764508.1">
    <property type="nucleotide sequence ID" value="NZ_DAMDIH010000002.1"/>
</dbReference>
<evidence type="ECO:0000313" key="4">
    <source>
        <dbReference type="EMBL" id="MBB2966667.1"/>
    </source>
</evidence>
<dbReference type="PROSITE" id="PS51186">
    <property type="entry name" value="GNAT"/>
    <property type="match status" value="1"/>
</dbReference>
<evidence type="ECO:0000259" key="3">
    <source>
        <dbReference type="PROSITE" id="PS51186"/>
    </source>
</evidence>